<dbReference type="InterPro" id="IPR011009">
    <property type="entry name" value="Kinase-like_dom_sf"/>
</dbReference>
<dbReference type="InterPro" id="IPR000719">
    <property type="entry name" value="Prot_kinase_dom"/>
</dbReference>
<evidence type="ECO:0000256" key="1">
    <source>
        <dbReference type="ARBA" id="ARBA00012513"/>
    </source>
</evidence>
<dbReference type="Pfam" id="PF00069">
    <property type="entry name" value="Pkinase"/>
    <property type="match status" value="1"/>
</dbReference>
<evidence type="ECO:0000313" key="9">
    <source>
        <dbReference type="EMBL" id="OPC77042.1"/>
    </source>
</evidence>
<sequence>MAGVGIGPVCGYASATFGTRGPRDPAAPRGSVADEGGAVRSGMRIGRRYRLTKGPISGGMGEVWVAHDEELNRRVALKRVRAGDVGAEAGAQAKFTHPRVVTMHDVFREKRLWGRAESWLVMEYVDGGSLDRRAPMSPQLAAHIGGQIAEALEALHAQGLLHCDIKPANVVDAGGGSVKVTDFGAVYRFDGMSVTPRGQSGFTLGFAAPEVLDGKPPTPRSDVFSLGATMYALVAGAPPGRRGPGAGNVAKDTAASSLSGEPSEASECSESCEEDPFVAARRATHGRIEMTARVGPLQDLLEAMLRKDWRQRPDLGEVRRALAEVAGDPRELPTLPARETEPSSPPTDPPVWWKGAVARTSAVLLAAVVATVMAIDTWPISSGSSTETGTSRTPIARPVGTPAATPNGSTAAQSASRNEPISVIGDHRTVDPCALTDASAFQRFGRTELDRDYGSFARCDVILSANDTETVDIEILFTSTPAANPVPATRTTGRVRVTPQPAESRNCDRLLTVDGVRDTTIVVEAKLLETVGAPLCEIADVATEVAVDRLNRGELARRSPRPPENSLLYRDACAMLDAKALGVVPGIDARNPDTAFGGWGCDWRSTTDDIQVGLRFDRPELPDAADGRVVKLDGRQSIVLPDDDGKGTCTVEVTGPTYSDQSGKKAVELVSIAVGGNGPTNRSCDLAQALARSAALRIPPG</sequence>
<keyword evidence="5" id="KW-0418">Kinase</keyword>
<dbReference type="EMBL" id="MWQN01000004">
    <property type="protein sequence ID" value="OPC77042.1"/>
    <property type="molecule type" value="Genomic_DNA"/>
</dbReference>
<feature type="compositionally biased region" description="Polar residues" evidence="7">
    <location>
        <begin position="404"/>
        <end position="418"/>
    </location>
</feature>
<keyword evidence="4" id="KW-0547">Nucleotide-binding</keyword>
<dbReference type="PROSITE" id="PS50011">
    <property type="entry name" value="PROTEIN_KINASE_DOM"/>
    <property type="match status" value="1"/>
</dbReference>
<keyword evidence="10" id="KW-1185">Reference proteome</keyword>
<dbReference type="GO" id="GO:0004674">
    <property type="term" value="F:protein serine/threonine kinase activity"/>
    <property type="evidence" value="ECO:0007669"/>
    <property type="project" value="UniProtKB-KW"/>
</dbReference>
<feature type="region of interest" description="Disordered" evidence="7">
    <location>
        <begin position="17"/>
        <end position="37"/>
    </location>
</feature>
<proteinExistence type="predicted"/>
<evidence type="ECO:0000313" key="10">
    <source>
        <dbReference type="Proteomes" id="UP000190037"/>
    </source>
</evidence>
<dbReference type="STRING" id="159449.B4N89_41440"/>
<dbReference type="PANTHER" id="PTHR43289">
    <property type="entry name" value="MITOGEN-ACTIVATED PROTEIN KINASE KINASE KINASE 20-RELATED"/>
    <property type="match status" value="1"/>
</dbReference>
<feature type="region of interest" description="Disordered" evidence="7">
    <location>
        <begin position="326"/>
        <end position="351"/>
    </location>
</feature>
<feature type="compositionally biased region" description="Low complexity" evidence="7">
    <location>
        <begin position="381"/>
        <end position="393"/>
    </location>
</feature>
<evidence type="ECO:0000259" key="8">
    <source>
        <dbReference type="PROSITE" id="PS50011"/>
    </source>
</evidence>
<dbReference type="EC" id="2.7.11.1" evidence="1"/>
<dbReference type="GO" id="GO:0005524">
    <property type="term" value="F:ATP binding"/>
    <property type="evidence" value="ECO:0007669"/>
    <property type="project" value="UniProtKB-KW"/>
</dbReference>
<evidence type="ECO:0000256" key="4">
    <source>
        <dbReference type="ARBA" id="ARBA00022741"/>
    </source>
</evidence>
<gene>
    <name evidence="9" type="ORF">B4N89_41440</name>
</gene>
<feature type="region of interest" description="Disordered" evidence="7">
    <location>
        <begin position="240"/>
        <end position="272"/>
    </location>
</feature>
<dbReference type="Proteomes" id="UP000190037">
    <property type="component" value="Unassembled WGS sequence"/>
</dbReference>
<feature type="region of interest" description="Disordered" evidence="7">
    <location>
        <begin position="379"/>
        <end position="418"/>
    </location>
</feature>
<feature type="compositionally biased region" description="Low complexity" evidence="7">
    <location>
        <begin position="259"/>
        <end position="269"/>
    </location>
</feature>
<name>A0A1T3NJR5_9ACTN</name>
<feature type="domain" description="Protein kinase" evidence="8">
    <location>
        <begin position="49"/>
        <end position="335"/>
    </location>
</feature>
<dbReference type="Gene3D" id="1.10.510.10">
    <property type="entry name" value="Transferase(Phosphotransferase) domain 1"/>
    <property type="match status" value="1"/>
</dbReference>
<evidence type="ECO:0000256" key="3">
    <source>
        <dbReference type="ARBA" id="ARBA00022679"/>
    </source>
</evidence>
<organism evidence="9 10">
    <name type="scientific">Embleya scabrispora</name>
    <dbReference type="NCBI Taxonomy" id="159449"/>
    <lineage>
        <taxon>Bacteria</taxon>
        <taxon>Bacillati</taxon>
        <taxon>Actinomycetota</taxon>
        <taxon>Actinomycetes</taxon>
        <taxon>Kitasatosporales</taxon>
        <taxon>Streptomycetaceae</taxon>
        <taxon>Embleya</taxon>
    </lineage>
</organism>
<accession>A0A1T3NJR5</accession>
<keyword evidence="6" id="KW-0067">ATP-binding</keyword>
<evidence type="ECO:0000256" key="7">
    <source>
        <dbReference type="SAM" id="MobiDB-lite"/>
    </source>
</evidence>
<reference evidence="9 10" key="1">
    <citation type="submission" date="2017-03" db="EMBL/GenBank/DDBJ databases">
        <title>Draft genome sequence of Streptomyces scabrisporus NF3, endophyte isolated from Amphipterygium adstringens.</title>
        <authorList>
            <person name="Vazquez M."/>
            <person name="Ceapa C.D."/>
            <person name="Rodriguez Luna D."/>
            <person name="Sanchez Esquivel S."/>
        </authorList>
    </citation>
    <scope>NUCLEOTIDE SEQUENCE [LARGE SCALE GENOMIC DNA]</scope>
    <source>
        <strain evidence="9 10">NF3</strain>
    </source>
</reference>
<dbReference type="AlphaFoldDB" id="A0A1T3NJR5"/>
<keyword evidence="3" id="KW-0808">Transferase</keyword>
<dbReference type="Gene3D" id="3.30.200.20">
    <property type="entry name" value="Phosphorylase Kinase, domain 1"/>
    <property type="match status" value="1"/>
</dbReference>
<dbReference type="SUPFAM" id="SSF56112">
    <property type="entry name" value="Protein kinase-like (PK-like)"/>
    <property type="match status" value="1"/>
</dbReference>
<dbReference type="PANTHER" id="PTHR43289:SF6">
    <property type="entry name" value="SERINE_THREONINE-PROTEIN KINASE NEKL-3"/>
    <property type="match status" value="1"/>
</dbReference>
<evidence type="ECO:0000256" key="6">
    <source>
        <dbReference type="ARBA" id="ARBA00022840"/>
    </source>
</evidence>
<dbReference type="SMART" id="SM00220">
    <property type="entry name" value="S_TKc"/>
    <property type="match status" value="1"/>
</dbReference>
<keyword evidence="2" id="KW-0723">Serine/threonine-protein kinase</keyword>
<evidence type="ECO:0000256" key="5">
    <source>
        <dbReference type="ARBA" id="ARBA00022777"/>
    </source>
</evidence>
<evidence type="ECO:0000256" key="2">
    <source>
        <dbReference type="ARBA" id="ARBA00022527"/>
    </source>
</evidence>
<dbReference type="CDD" id="cd14014">
    <property type="entry name" value="STKc_PknB_like"/>
    <property type="match status" value="1"/>
</dbReference>
<comment type="caution">
    <text evidence="9">The sequence shown here is derived from an EMBL/GenBank/DDBJ whole genome shotgun (WGS) entry which is preliminary data.</text>
</comment>
<protein>
    <recommendedName>
        <fullName evidence="1">non-specific serine/threonine protein kinase</fullName>
        <ecNumber evidence="1">2.7.11.1</ecNumber>
    </recommendedName>
</protein>